<name>A0ABM3SDR6_BALAC</name>
<proteinExistence type="predicted"/>
<feature type="compositionally biased region" description="Low complexity" evidence="1">
    <location>
        <begin position="1"/>
        <end position="16"/>
    </location>
</feature>
<sequence length="239" mass="25058">MCSAAARARPAGARGWRAARDVTAARAPGCGGGESARRPTGRVRPRPQRCPRPRAPRRPARRPASPSARGRSGSGHLAAEGRAGGGEGLGRRGPRWRGEGTRRTGLRVLAALAPRPEGASSNPVVMPIHLRAAVSAVLLSVSRPAPRGPGGRESSHLPDGEGEFTEIGELRSSEMGALRAEDPWLSSIPSDLDASLGTTSICGPEPRTGPKQGAVSVQFIIYGALRGTRRPARRWGHKP</sequence>
<feature type="region of interest" description="Disordered" evidence="1">
    <location>
        <begin position="142"/>
        <end position="163"/>
    </location>
</feature>
<feature type="compositionally biased region" description="Low complexity" evidence="1">
    <location>
        <begin position="62"/>
        <end position="81"/>
    </location>
</feature>
<evidence type="ECO:0000313" key="2">
    <source>
        <dbReference type="Proteomes" id="UP001652580"/>
    </source>
</evidence>
<dbReference type="GeneID" id="130705520"/>
<organism evidence="2 3">
    <name type="scientific">Balaenoptera acutorostrata</name>
    <name type="common">Common minke whale</name>
    <name type="synonym">Balaena rostrata</name>
    <dbReference type="NCBI Taxonomy" id="9767"/>
    <lineage>
        <taxon>Eukaryota</taxon>
        <taxon>Metazoa</taxon>
        <taxon>Chordata</taxon>
        <taxon>Craniata</taxon>
        <taxon>Vertebrata</taxon>
        <taxon>Euteleostomi</taxon>
        <taxon>Mammalia</taxon>
        <taxon>Eutheria</taxon>
        <taxon>Laurasiatheria</taxon>
        <taxon>Artiodactyla</taxon>
        <taxon>Whippomorpha</taxon>
        <taxon>Cetacea</taxon>
        <taxon>Mysticeti</taxon>
        <taxon>Balaenopteridae</taxon>
        <taxon>Balaenoptera</taxon>
    </lineage>
</organism>
<evidence type="ECO:0000256" key="1">
    <source>
        <dbReference type="SAM" id="MobiDB-lite"/>
    </source>
</evidence>
<evidence type="ECO:0000313" key="3">
    <source>
        <dbReference type="RefSeq" id="XP_057387988.1"/>
    </source>
</evidence>
<reference evidence="3" key="1">
    <citation type="submission" date="2025-08" db="UniProtKB">
        <authorList>
            <consortium name="RefSeq"/>
        </authorList>
    </citation>
    <scope>IDENTIFICATION</scope>
</reference>
<protein>
    <submittedName>
        <fullName evidence="3">Uncharacterized protein LOC130705520</fullName>
    </submittedName>
</protein>
<keyword evidence="2" id="KW-1185">Reference proteome</keyword>
<feature type="compositionally biased region" description="Basic residues" evidence="1">
    <location>
        <begin position="39"/>
        <end position="61"/>
    </location>
</feature>
<dbReference type="Proteomes" id="UP001652580">
    <property type="component" value="Chromosome 17"/>
</dbReference>
<gene>
    <name evidence="3" type="primary">LOC130705520</name>
</gene>
<feature type="region of interest" description="Disordered" evidence="1">
    <location>
        <begin position="1"/>
        <end position="102"/>
    </location>
</feature>
<dbReference type="RefSeq" id="XP_057387988.1">
    <property type="nucleotide sequence ID" value="XM_057532005.1"/>
</dbReference>
<accession>A0ABM3SDR6</accession>